<dbReference type="AlphaFoldDB" id="A0A512T2K7"/>
<comment type="caution">
    <text evidence="1">The sequence shown here is derived from an EMBL/GenBank/DDBJ whole genome shotgun (WGS) entry which is preliminary data.</text>
</comment>
<protein>
    <submittedName>
        <fullName evidence="1">Uncharacterized protein</fullName>
    </submittedName>
</protein>
<gene>
    <name evidence="1" type="ORF">KLO01_24960</name>
</gene>
<organism evidence="1 2">
    <name type="scientific">Knoellia locipacati</name>
    <dbReference type="NCBI Taxonomy" id="882824"/>
    <lineage>
        <taxon>Bacteria</taxon>
        <taxon>Bacillati</taxon>
        <taxon>Actinomycetota</taxon>
        <taxon>Actinomycetes</taxon>
        <taxon>Micrococcales</taxon>
        <taxon>Intrasporangiaceae</taxon>
        <taxon>Knoellia</taxon>
    </lineage>
</organism>
<proteinExistence type="predicted"/>
<keyword evidence="2" id="KW-1185">Reference proteome</keyword>
<sequence length="72" mass="7823">MDWSWVRWAWVFVTEMSGLAATAVTLRGSAEALAATRPVRPKARAASGAVREVELTIWGSFRFGTTVWAGAP</sequence>
<evidence type="ECO:0000313" key="1">
    <source>
        <dbReference type="EMBL" id="GEQ14449.1"/>
    </source>
</evidence>
<dbReference type="EMBL" id="BKBA01000009">
    <property type="protein sequence ID" value="GEQ14449.1"/>
    <property type="molecule type" value="Genomic_DNA"/>
</dbReference>
<name>A0A512T2K7_9MICO</name>
<accession>A0A512T2K7</accession>
<evidence type="ECO:0000313" key="2">
    <source>
        <dbReference type="Proteomes" id="UP000321793"/>
    </source>
</evidence>
<reference evidence="1 2" key="1">
    <citation type="submission" date="2019-07" db="EMBL/GenBank/DDBJ databases">
        <title>Whole genome shotgun sequence of Knoellia locipacati NBRC 109775.</title>
        <authorList>
            <person name="Hosoyama A."/>
            <person name="Uohara A."/>
            <person name="Ohji S."/>
            <person name="Ichikawa N."/>
        </authorList>
    </citation>
    <scope>NUCLEOTIDE SEQUENCE [LARGE SCALE GENOMIC DNA]</scope>
    <source>
        <strain evidence="1 2">NBRC 109775</strain>
    </source>
</reference>
<dbReference type="Proteomes" id="UP000321793">
    <property type="component" value="Unassembled WGS sequence"/>
</dbReference>